<protein>
    <submittedName>
        <fullName evidence="2">Uncharacterized protein</fullName>
    </submittedName>
</protein>
<feature type="non-terminal residue" evidence="2">
    <location>
        <position position="207"/>
    </location>
</feature>
<feature type="compositionally biased region" description="Basic and acidic residues" evidence="1">
    <location>
        <begin position="1"/>
        <end position="13"/>
    </location>
</feature>
<sequence length="207" mass="24195">GDHRNGDEERRIDEDEDYVLGNESNGSENEEELGEIIENSEVGDKKEIFGKEEPAGEGERSIGGEDQNVIGSSQEERRILKDTQNVRMREKRKREMGEAYQGIRKNKEESGKWDYKVERQSRMLRPACNCKNSLAGKKLLCRQISEDDRKRTHLNFWKDLRWDAKRTLVTTLVDVVQPTNLQHRKTVGESRRSLTLHYHLKHYGKRV</sequence>
<organism evidence="2">
    <name type="scientific">Lygus hesperus</name>
    <name type="common">Western plant bug</name>
    <dbReference type="NCBI Taxonomy" id="30085"/>
    <lineage>
        <taxon>Eukaryota</taxon>
        <taxon>Metazoa</taxon>
        <taxon>Ecdysozoa</taxon>
        <taxon>Arthropoda</taxon>
        <taxon>Hexapoda</taxon>
        <taxon>Insecta</taxon>
        <taxon>Pterygota</taxon>
        <taxon>Neoptera</taxon>
        <taxon>Paraneoptera</taxon>
        <taxon>Hemiptera</taxon>
        <taxon>Heteroptera</taxon>
        <taxon>Panheteroptera</taxon>
        <taxon>Cimicomorpha</taxon>
        <taxon>Miridae</taxon>
        <taxon>Mirini</taxon>
        <taxon>Lygus</taxon>
    </lineage>
</organism>
<name>A0A0A9X918_LYGHE</name>
<feature type="region of interest" description="Disordered" evidence="1">
    <location>
        <begin position="1"/>
        <end position="75"/>
    </location>
</feature>
<feature type="non-terminal residue" evidence="2">
    <location>
        <position position="1"/>
    </location>
</feature>
<reference evidence="2" key="2">
    <citation type="submission" date="2014-07" db="EMBL/GenBank/DDBJ databases">
        <authorList>
            <person name="Hull J."/>
        </authorList>
    </citation>
    <scope>NUCLEOTIDE SEQUENCE</scope>
</reference>
<feature type="compositionally biased region" description="Basic and acidic residues" evidence="1">
    <location>
        <begin position="42"/>
        <end position="63"/>
    </location>
</feature>
<proteinExistence type="predicted"/>
<dbReference type="EMBL" id="GBHO01028281">
    <property type="protein sequence ID" value="JAG15323.1"/>
    <property type="molecule type" value="Transcribed_RNA"/>
</dbReference>
<reference evidence="2" key="1">
    <citation type="journal article" date="2014" name="PLoS ONE">
        <title>Transcriptome-Based Identification of ABC Transporters in the Western Tarnished Plant Bug Lygus hesperus.</title>
        <authorList>
            <person name="Hull J.J."/>
            <person name="Chaney K."/>
            <person name="Geib S.M."/>
            <person name="Fabrick J.A."/>
            <person name="Brent C.S."/>
            <person name="Walsh D."/>
            <person name="Lavine L.C."/>
        </authorList>
    </citation>
    <scope>NUCLEOTIDE SEQUENCE</scope>
</reference>
<evidence type="ECO:0000256" key="1">
    <source>
        <dbReference type="SAM" id="MobiDB-lite"/>
    </source>
</evidence>
<dbReference type="AlphaFoldDB" id="A0A0A9X918"/>
<gene>
    <name evidence="2" type="ORF">CM83_102558</name>
</gene>
<accession>A0A0A9X918</accession>
<evidence type="ECO:0000313" key="2">
    <source>
        <dbReference type="EMBL" id="JAG15323.1"/>
    </source>
</evidence>